<dbReference type="InterPro" id="IPR009016">
    <property type="entry name" value="Fe_hydrogenase"/>
</dbReference>
<dbReference type="EMBL" id="CP142728">
    <property type="protein sequence ID" value="WUR03133.1"/>
    <property type="molecule type" value="Genomic_DNA"/>
</dbReference>
<dbReference type="GeneID" id="90540939"/>
<dbReference type="Proteomes" id="UP001334084">
    <property type="component" value="Chromosome 3"/>
</dbReference>
<dbReference type="Pfam" id="PF02906">
    <property type="entry name" value="Fe_hyd_lg_C"/>
    <property type="match status" value="1"/>
</dbReference>
<sequence length="416" mass="48533">MKSENKPCVSPFTFKLEDCLACSSCISDFTVKKPPTYNELKNDPLTFLISPHSKMSIYEHYITNLDNTFVETVSTCSNNINNRYIVFNDFEYLLVSFLKLKFNIVSIYDSSYIKSLLYESVYEESLTNNLIISDCPGTVTYIEKQAHHLLPYLSKTKTQQQVLLDFIKGKCISVVQCYDKMLEKDLNTSDTNNLDVDTNNLDVSFMTTYDFYKMIVEQGFFEYKDKIGIVNEWEKCNIKYHYGYLDYILHKKYYLNKNEELILDKNQSCKNKQIKNKFNEIKINGKRKLNINSEVLNNINIPGLEYTAKNGVFLYTWKSGNITKKYIRILGLEPFLNFIKETKIKGMNYEICEIYICNQGCINGPGQIYTENNINRDVYKNNSNNSSLLNSLLVGNLKTRTFKKIKSKTVKFQVDW</sequence>
<keyword evidence="2" id="KW-0479">Metal-binding</keyword>
<accession>A0AAX4JB90</accession>
<keyword evidence="2" id="KW-0411">Iron-sulfur</keyword>
<keyword evidence="2" id="KW-0408">Iron</keyword>
<gene>
    <name evidence="4" type="ORF">VNE69_03343</name>
</gene>
<keyword evidence="5" id="KW-1185">Reference proteome</keyword>
<reference evidence="4" key="1">
    <citation type="journal article" date="2024" name="BMC Genomics">
        <title>Functional annotation of a divergent genome using sequence and structure-based similarity.</title>
        <authorList>
            <person name="Svedberg D."/>
            <person name="Winiger R.R."/>
            <person name="Berg A."/>
            <person name="Sharma H."/>
            <person name="Tellgren-Roth C."/>
            <person name="Debrunner-Vossbrinck B.A."/>
            <person name="Vossbrinck C.R."/>
            <person name="Barandun J."/>
        </authorList>
    </citation>
    <scope>NUCLEOTIDE SEQUENCE</scope>
    <source>
        <strain evidence="4">Illinois isolate</strain>
    </source>
</reference>
<evidence type="ECO:0000256" key="2">
    <source>
        <dbReference type="ARBA" id="ARBA00022485"/>
    </source>
</evidence>
<keyword evidence="2" id="KW-0004">4Fe-4S</keyword>
<evidence type="ECO:0000259" key="3">
    <source>
        <dbReference type="Pfam" id="PF02906"/>
    </source>
</evidence>
<comment type="similarity">
    <text evidence="1">Belongs to the NARF family.</text>
</comment>
<protein>
    <submittedName>
        <fullName evidence="4">Iron hydrogenase</fullName>
    </submittedName>
</protein>
<dbReference type="SUPFAM" id="SSF53920">
    <property type="entry name" value="Fe-only hydrogenase"/>
    <property type="match status" value="1"/>
</dbReference>
<feature type="domain" description="Iron hydrogenase large subunit C-terminal" evidence="3">
    <location>
        <begin position="124"/>
        <end position="365"/>
    </location>
</feature>
<dbReference type="GO" id="GO:0051539">
    <property type="term" value="F:4 iron, 4 sulfur cluster binding"/>
    <property type="evidence" value="ECO:0007669"/>
    <property type="project" value="UniProtKB-KW"/>
</dbReference>
<dbReference type="AlphaFoldDB" id="A0AAX4JB90"/>
<evidence type="ECO:0000313" key="4">
    <source>
        <dbReference type="EMBL" id="WUR03133.1"/>
    </source>
</evidence>
<dbReference type="KEGG" id="vnx:VNE69_03343"/>
<evidence type="ECO:0000256" key="1">
    <source>
        <dbReference type="ARBA" id="ARBA00006596"/>
    </source>
</evidence>
<organism evidence="4 5">
    <name type="scientific">Vairimorpha necatrix</name>
    <dbReference type="NCBI Taxonomy" id="6039"/>
    <lineage>
        <taxon>Eukaryota</taxon>
        <taxon>Fungi</taxon>
        <taxon>Fungi incertae sedis</taxon>
        <taxon>Microsporidia</taxon>
        <taxon>Nosematidae</taxon>
        <taxon>Vairimorpha</taxon>
    </lineage>
</organism>
<dbReference type="PANTHER" id="PTHR11615">
    <property type="entry name" value="NITRATE, FORMATE, IRON DEHYDROGENASE"/>
    <property type="match status" value="1"/>
</dbReference>
<proteinExistence type="inferred from homology"/>
<dbReference type="Gene3D" id="3.40.950.10">
    <property type="entry name" value="Fe-only Hydrogenase (Larger Subunit), Chain L, domain 3"/>
    <property type="match status" value="1"/>
</dbReference>
<name>A0AAX4JB90_9MICR</name>
<dbReference type="InterPro" id="IPR004108">
    <property type="entry name" value="Fe_hydrogenase_lsu_C"/>
</dbReference>
<dbReference type="InterPro" id="IPR050340">
    <property type="entry name" value="Cytosolic_Fe-S_CAF"/>
</dbReference>
<dbReference type="RefSeq" id="XP_065329278.1">
    <property type="nucleotide sequence ID" value="XM_065473206.1"/>
</dbReference>
<evidence type="ECO:0000313" key="5">
    <source>
        <dbReference type="Proteomes" id="UP001334084"/>
    </source>
</evidence>